<dbReference type="OrthoDB" id="539213at2759"/>
<evidence type="ECO:0000256" key="3">
    <source>
        <dbReference type="PROSITE-ProRule" id="PRU00023"/>
    </source>
</evidence>
<dbReference type="GO" id="GO:0085020">
    <property type="term" value="P:protein K6-linked ubiquitination"/>
    <property type="evidence" value="ECO:0007669"/>
    <property type="project" value="TreeGrafter"/>
</dbReference>
<dbReference type="KEGG" id="acan:ACA1_046630"/>
<dbReference type="Proteomes" id="UP000011083">
    <property type="component" value="Unassembled WGS sequence"/>
</dbReference>
<dbReference type="InterPro" id="IPR002110">
    <property type="entry name" value="Ankyrin_rpt"/>
</dbReference>
<dbReference type="PANTHER" id="PTHR24171">
    <property type="entry name" value="ANKYRIN REPEAT DOMAIN-CONTAINING PROTEIN 39-RELATED"/>
    <property type="match status" value="1"/>
</dbReference>
<dbReference type="Gene3D" id="1.25.40.20">
    <property type="entry name" value="Ankyrin repeat-containing domain"/>
    <property type="match status" value="1"/>
</dbReference>
<evidence type="ECO:0000256" key="1">
    <source>
        <dbReference type="ARBA" id="ARBA00022737"/>
    </source>
</evidence>
<dbReference type="GO" id="GO:0004842">
    <property type="term" value="F:ubiquitin-protein transferase activity"/>
    <property type="evidence" value="ECO:0007669"/>
    <property type="project" value="TreeGrafter"/>
</dbReference>
<dbReference type="AlphaFoldDB" id="L8HB31"/>
<proteinExistence type="predicted"/>
<feature type="repeat" description="ANK" evidence="3">
    <location>
        <begin position="132"/>
        <end position="165"/>
    </location>
</feature>
<keyword evidence="2 3" id="KW-0040">ANK repeat</keyword>
<feature type="repeat" description="ANK" evidence="3">
    <location>
        <begin position="97"/>
        <end position="130"/>
    </location>
</feature>
<reference evidence="5 6" key="1">
    <citation type="journal article" date="2013" name="Genome Biol.">
        <title>Genome of Acanthamoeba castellanii highlights extensive lateral gene transfer and early evolution of tyrosine kinase signaling.</title>
        <authorList>
            <person name="Clarke M."/>
            <person name="Lohan A.J."/>
            <person name="Liu B."/>
            <person name="Lagkouvardos I."/>
            <person name="Roy S."/>
            <person name="Zafar N."/>
            <person name="Bertelli C."/>
            <person name="Schilde C."/>
            <person name="Kianianmomeni A."/>
            <person name="Burglin T.R."/>
            <person name="Frech C."/>
            <person name="Turcotte B."/>
            <person name="Kopec K.O."/>
            <person name="Synnott J.M."/>
            <person name="Choo C."/>
            <person name="Paponov I."/>
            <person name="Finkler A."/>
            <person name="Soon Heng Tan C."/>
            <person name="Hutchins A.P."/>
            <person name="Weinmeier T."/>
            <person name="Rattei T."/>
            <person name="Chu J.S."/>
            <person name="Gimenez G."/>
            <person name="Irimia M."/>
            <person name="Rigden D.J."/>
            <person name="Fitzpatrick D.A."/>
            <person name="Lorenzo-Morales J."/>
            <person name="Bateman A."/>
            <person name="Chiu C.H."/>
            <person name="Tang P."/>
            <person name="Hegemann P."/>
            <person name="Fromm H."/>
            <person name="Raoult D."/>
            <person name="Greub G."/>
            <person name="Miranda-Saavedra D."/>
            <person name="Chen N."/>
            <person name="Nash P."/>
            <person name="Ginger M.L."/>
            <person name="Horn M."/>
            <person name="Schaap P."/>
            <person name="Caler L."/>
            <person name="Loftus B."/>
        </authorList>
    </citation>
    <scope>NUCLEOTIDE SEQUENCE [LARGE SCALE GENOMIC DNA]</scope>
    <source>
        <strain evidence="5 6">Neff</strain>
    </source>
</reference>
<dbReference type="GeneID" id="14922861"/>
<dbReference type="InterPro" id="IPR036770">
    <property type="entry name" value="Ankyrin_rpt-contain_sf"/>
</dbReference>
<evidence type="ECO:0000313" key="5">
    <source>
        <dbReference type="EMBL" id="ELR21943.1"/>
    </source>
</evidence>
<sequence length="277" mass="28768">MEIESTLPEPAAAAAAATRSLTSKNAAAAGGSPGMPPCGDAIALLLLQAGASCTIQNRYAPEVLTRAAPTSEARALWDSALASLLAVGADVSKYNGNGQNALHVACRANLVVVIRQLLGQPGVDVNAPELGTGLTPLMLALRNAQSEPVALVLLRHGADATLRNALGGSAEDLAGPQLWASLLRQAALAPDSIDDDDDHQRHSSAEGVDHHRATGLLSSAPRPRPGAISLVARREAKGVRLLQQAKANRLMQRAQPAPEPFAQHLRPYMGFTSAADH</sequence>
<evidence type="ECO:0000256" key="4">
    <source>
        <dbReference type="SAM" id="MobiDB-lite"/>
    </source>
</evidence>
<dbReference type="PANTHER" id="PTHR24171:SF8">
    <property type="entry name" value="BRCA1-ASSOCIATED RING DOMAIN PROTEIN 1"/>
    <property type="match status" value="1"/>
</dbReference>
<dbReference type="Pfam" id="PF12796">
    <property type="entry name" value="Ank_2"/>
    <property type="match status" value="1"/>
</dbReference>
<protein>
    <submittedName>
        <fullName evidence="5">Ankyrin repeat-containing protein</fullName>
    </submittedName>
</protein>
<dbReference type="SMART" id="SM00248">
    <property type="entry name" value="ANK"/>
    <property type="match status" value="2"/>
</dbReference>
<dbReference type="PROSITE" id="PS50297">
    <property type="entry name" value="ANK_REP_REGION"/>
    <property type="match status" value="1"/>
</dbReference>
<gene>
    <name evidence="5" type="ORF">ACA1_046630</name>
</gene>
<keyword evidence="6" id="KW-1185">Reference proteome</keyword>
<evidence type="ECO:0000256" key="2">
    <source>
        <dbReference type="ARBA" id="ARBA00023043"/>
    </source>
</evidence>
<feature type="region of interest" description="Disordered" evidence="4">
    <location>
        <begin position="192"/>
        <end position="225"/>
    </location>
</feature>
<name>L8HB31_ACACF</name>
<dbReference type="RefSeq" id="XP_004347775.1">
    <property type="nucleotide sequence ID" value="XM_004347725.1"/>
</dbReference>
<feature type="compositionally biased region" description="Basic and acidic residues" evidence="4">
    <location>
        <begin position="198"/>
        <end position="212"/>
    </location>
</feature>
<dbReference type="EMBL" id="KB007894">
    <property type="protein sequence ID" value="ELR21943.1"/>
    <property type="molecule type" value="Genomic_DNA"/>
</dbReference>
<dbReference type="VEuPathDB" id="AmoebaDB:ACA1_046630"/>
<keyword evidence="1" id="KW-0677">Repeat</keyword>
<dbReference type="PROSITE" id="PS50088">
    <property type="entry name" value="ANK_REPEAT"/>
    <property type="match status" value="2"/>
</dbReference>
<evidence type="ECO:0000313" key="6">
    <source>
        <dbReference type="Proteomes" id="UP000011083"/>
    </source>
</evidence>
<accession>L8HB31</accession>
<organism evidence="5 6">
    <name type="scientific">Acanthamoeba castellanii (strain ATCC 30010 / Neff)</name>
    <dbReference type="NCBI Taxonomy" id="1257118"/>
    <lineage>
        <taxon>Eukaryota</taxon>
        <taxon>Amoebozoa</taxon>
        <taxon>Discosea</taxon>
        <taxon>Longamoebia</taxon>
        <taxon>Centramoebida</taxon>
        <taxon>Acanthamoebidae</taxon>
        <taxon>Acanthamoeba</taxon>
    </lineage>
</organism>
<dbReference type="SUPFAM" id="SSF48403">
    <property type="entry name" value="Ankyrin repeat"/>
    <property type="match status" value="1"/>
</dbReference>